<evidence type="ECO:0000313" key="5">
    <source>
        <dbReference type="EMBL" id="KAK3314400.1"/>
    </source>
</evidence>
<dbReference type="Pfam" id="PF25053">
    <property type="entry name" value="DUF7791"/>
    <property type="match status" value="1"/>
</dbReference>
<dbReference type="AlphaFoldDB" id="A0AAE0HWZ9"/>
<evidence type="ECO:0000313" key="6">
    <source>
        <dbReference type="Proteomes" id="UP001283341"/>
    </source>
</evidence>
<dbReference type="InterPro" id="IPR056884">
    <property type="entry name" value="NPHP3-like_N"/>
</dbReference>
<dbReference type="Proteomes" id="UP001283341">
    <property type="component" value="Unassembled WGS sequence"/>
</dbReference>
<proteinExistence type="predicted"/>
<reference evidence="5" key="1">
    <citation type="journal article" date="2023" name="Mol. Phylogenet. Evol.">
        <title>Genome-scale phylogeny and comparative genomics of the fungal order Sordariales.</title>
        <authorList>
            <person name="Hensen N."/>
            <person name="Bonometti L."/>
            <person name="Westerberg I."/>
            <person name="Brannstrom I.O."/>
            <person name="Guillou S."/>
            <person name="Cros-Aarteil S."/>
            <person name="Calhoun S."/>
            <person name="Haridas S."/>
            <person name="Kuo A."/>
            <person name="Mondo S."/>
            <person name="Pangilinan J."/>
            <person name="Riley R."/>
            <person name="LaButti K."/>
            <person name="Andreopoulos B."/>
            <person name="Lipzen A."/>
            <person name="Chen C."/>
            <person name="Yan M."/>
            <person name="Daum C."/>
            <person name="Ng V."/>
            <person name="Clum A."/>
            <person name="Steindorff A."/>
            <person name="Ohm R.A."/>
            <person name="Martin F."/>
            <person name="Silar P."/>
            <person name="Natvig D.O."/>
            <person name="Lalanne C."/>
            <person name="Gautier V."/>
            <person name="Ament-Velasquez S.L."/>
            <person name="Kruys A."/>
            <person name="Hutchinson M.I."/>
            <person name="Powell A.J."/>
            <person name="Barry K."/>
            <person name="Miller A.N."/>
            <person name="Grigoriev I.V."/>
            <person name="Debuchy R."/>
            <person name="Gladieux P."/>
            <person name="Hiltunen Thoren M."/>
            <person name="Johannesson H."/>
        </authorList>
    </citation>
    <scope>NUCLEOTIDE SEQUENCE</scope>
    <source>
        <strain evidence="5">CBS 118394</strain>
    </source>
</reference>
<dbReference type="InterPro" id="IPR056693">
    <property type="entry name" value="DUF7791"/>
</dbReference>
<dbReference type="InterPro" id="IPR027417">
    <property type="entry name" value="P-loop_NTPase"/>
</dbReference>
<organism evidence="5 6">
    <name type="scientific">Apodospora peruviana</name>
    <dbReference type="NCBI Taxonomy" id="516989"/>
    <lineage>
        <taxon>Eukaryota</taxon>
        <taxon>Fungi</taxon>
        <taxon>Dikarya</taxon>
        <taxon>Ascomycota</taxon>
        <taxon>Pezizomycotina</taxon>
        <taxon>Sordariomycetes</taxon>
        <taxon>Sordariomycetidae</taxon>
        <taxon>Sordariales</taxon>
        <taxon>Lasiosphaeriaceae</taxon>
        <taxon>Apodospora</taxon>
    </lineage>
</organism>
<dbReference type="EMBL" id="JAUEDM010000007">
    <property type="protein sequence ID" value="KAK3314400.1"/>
    <property type="molecule type" value="Genomic_DNA"/>
</dbReference>
<feature type="non-terminal residue" evidence="5">
    <location>
        <position position="1"/>
    </location>
</feature>
<evidence type="ECO:0000259" key="3">
    <source>
        <dbReference type="Pfam" id="PF24883"/>
    </source>
</evidence>
<feature type="domain" description="DUF7791" evidence="4">
    <location>
        <begin position="534"/>
        <end position="669"/>
    </location>
</feature>
<feature type="domain" description="Nephrocystin 3-like N-terminal" evidence="3">
    <location>
        <begin position="243"/>
        <end position="422"/>
    </location>
</feature>
<evidence type="ECO:0000256" key="2">
    <source>
        <dbReference type="SAM" id="MobiDB-lite"/>
    </source>
</evidence>
<dbReference type="Gene3D" id="3.40.50.300">
    <property type="entry name" value="P-loop containing nucleotide triphosphate hydrolases"/>
    <property type="match status" value="1"/>
</dbReference>
<dbReference type="Pfam" id="PF24883">
    <property type="entry name" value="NPHP3_N"/>
    <property type="match status" value="1"/>
</dbReference>
<protein>
    <recommendedName>
        <fullName evidence="7">NACHT domain-containing protein</fullName>
    </recommendedName>
</protein>
<dbReference type="PANTHER" id="PTHR10039">
    <property type="entry name" value="AMELOGENIN"/>
    <property type="match status" value="1"/>
</dbReference>
<sequence>MAEALAALGVAANVLQFVECGLRVMKTAHQLKSSTDGATATELEDLTRDLSTSMHTLKASPVSHMSLDLSKSISTCADLSDELASMLSSLKLDPKDSTPWKRLKVSVQTHRKAGEIGQLDARLTKLRSQIMDSLNFNLLSELVAQEASENSFRADTLSGIQKLADKVAALAETRPWETSDPSDPGPRPLENTGDKTFRVFLSQLVDGLTILRQEKRVNRVLKSLHFRQIAERVSEVSSAHQNTFSWIFGDNPKANVAEWMESHENNEIYWVSGNAGSGKSTLMKYLMKHPSSIAALDEWTDNGKIQICSHFFWSAGTAIQKSQEGLLRALLFQIMLHKTYLIKELCPERWKEDSFAHMEPWTRRELEDTFYKLAYLPDDPFDFRICIFIDGLDEYRGDHRELLSFLFDLAKSPKLKICVSSRPWIEFRQAFEKSQWKLAVHDLTSDDVQKYVKDKLSPQKPAYPWLETHDAAVVDPLAEEICRKAQGVFLWVFLVVRSLIKGLANGDEFRDLQRRVGELPSDLEEYFRLMLDNIDSVYRRRTARVFKSLVHTDASLPILLFHFINLEEEDPDYALKDSLKPLSESQVLAIVKPKRYQVIAQCKDLIKLTCFDHEPVVLRDRVTFLHRTVSDFLRTESMDNLLQERAGQEFEPRLTLSRAWLAMIKTISPASIQNKTLKMDRLRRFVLAIIAYAQELEALDMDSQIHAILDALDMALKPLLDPTSDSGKSNWEDCFLGIRNKTILGVMARIAHFHYFEHAVPFLEAPERVLLLSEVDWAPRMAIASGEGFMLQLVFEEYVDSQTVALLKKLCEDPSSSHRAQAVAGQSAGTAPTLKTVRRKRKM</sequence>
<accession>A0AAE0HWZ9</accession>
<dbReference type="SUPFAM" id="SSF52540">
    <property type="entry name" value="P-loop containing nucleoside triphosphate hydrolases"/>
    <property type="match status" value="1"/>
</dbReference>
<dbReference type="PANTHER" id="PTHR10039:SF5">
    <property type="entry name" value="NACHT DOMAIN-CONTAINING PROTEIN"/>
    <property type="match status" value="1"/>
</dbReference>
<feature type="region of interest" description="Disordered" evidence="2">
    <location>
        <begin position="818"/>
        <end position="843"/>
    </location>
</feature>
<keyword evidence="1" id="KW-0677">Repeat</keyword>
<evidence type="ECO:0000259" key="4">
    <source>
        <dbReference type="Pfam" id="PF25053"/>
    </source>
</evidence>
<feature type="region of interest" description="Disordered" evidence="2">
    <location>
        <begin position="172"/>
        <end position="192"/>
    </location>
</feature>
<comment type="caution">
    <text evidence="5">The sequence shown here is derived from an EMBL/GenBank/DDBJ whole genome shotgun (WGS) entry which is preliminary data.</text>
</comment>
<evidence type="ECO:0000256" key="1">
    <source>
        <dbReference type="ARBA" id="ARBA00022737"/>
    </source>
</evidence>
<gene>
    <name evidence="5" type="ORF">B0H66DRAFT_568374</name>
</gene>
<evidence type="ECO:0008006" key="7">
    <source>
        <dbReference type="Google" id="ProtNLM"/>
    </source>
</evidence>
<name>A0AAE0HWZ9_9PEZI</name>
<reference evidence="5" key="2">
    <citation type="submission" date="2023-06" db="EMBL/GenBank/DDBJ databases">
        <authorList>
            <consortium name="Lawrence Berkeley National Laboratory"/>
            <person name="Haridas S."/>
            <person name="Hensen N."/>
            <person name="Bonometti L."/>
            <person name="Westerberg I."/>
            <person name="Brannstrom I.O."/>
            <person name="Guillou S."/>
            <person name="Cros-Aarteil S."/>
            <person name="Calhoun S."/>
            <person name="Kuo A."/>
            <person name="Mondo S."/>
            <person name="Pangilinan J."/>
            <person name="Riley R."/>
            <person name="Labutti K."/>
            <person name="Andreopoulos B."/>
            <person name="Lipzen A."/>
            <person name="Chen C."/>
            <person name="Yanf M."/>
            <person name="Daum C."/>
            <person name="Ng V."/>
            <person name="Clum A."/>
            <person name="Steindorff A."/>
            <person name="Ohm R."/>
            <person name="Martin F."/>
            <person name="Silar P."/>
            <person name="Natvig D."/>
            <person name="Lalanne C."/>
            <person name="Gautier V."/>
            <person name="Ament-Velasquez S.L."/>
            <person name="Kruys A."/>
            <person name="Hutchinson M.I."/>
            <person name="Powell A.J."/>
            <person name="Barry K."/>
            <person name="Miller A.N."/>
            <person name="Grigoriev I.V."/>
            <person name="Debuchy R."/>
            <person name="Gladieux P."/>
            <person name="Thoren M.H."/>
            <person name="Johannesson H."/>
        </authorList>
    </citation>
    <scope>NUCLEOTIDE SEQUENCE</scope>
    <source>
        <strain evidence="5">CBS 118394</strain>
    </source>
</reference>
<keyword evidence="6" id="KW-1185">Reference proteome</keyword>